<comment type="caution">
    <text evidence="1">The sequence shown here is derived from an EMBL/GenBank/DDBJ whole genome shotgun (WGS) entry which is preliminary data.</text>
</comment>
<reference evidence="1 2" key="1">
    <citation type="submission" date="2010-01" db="EMBL/GenBank/DDBJ databases">
        <authorList>
            <person name="Weinstock G."/>
            <person name="Sodergren E."/>
            <person name="Clifton S."/>
            <person name="Fulton L."/>
            <person name="Fulton B."/>
            <person name="Courtney L."/>
            <person name="Fronick C."/>
            <person name="Harrison M."/>
            <person name="Strong C."/>
            <person name="Farmer C."/>
            <person name="Delahaunty K."/>
            <person name="Markovic C."/>
            <person name="Hall O."/>
            <person name="Minx P."/>
            <person name="Tomlinson C."/>
            <person name="Mitreva M."/>
            <person name="Nelson J."/>
            <person name="Hou S."/>
            <person name="Wollam A."/>
            <person name="Pepin K.H."/>
            <person name="Johnson M."/>
            <person name="Bhonagiri V."/>
            <person name="Nash W.E."/>
            <person name="Warren W."/>
            <person name="Chinwalla A."/>
            <person name="Mardis E.R."/>
            <person name="Wilson R.K."/>
        </authorList>
    </citation>
    <scope>NUCLEOTIDE SEQUENCE [LARGE SCALE GENOMIC DNA]</scope>
    <source>
        <strain evidence="1 2">NJ9703</strain>
    </source>
</reference>
<organism evidence="1 2">
    <name type="scientific">Neisseria subflava NJ9703</name>
    <dbReference type="NCBI Taxonomy" id="546268"/>
    <lineage>
        <taxon>Bacteria</taxon>
        <taxon>Pseudomonadati</taxon>
        <taxon>Pseudomonadota</taxon>
        <taxon>Betaproteobacteria</taxon>
        <taxon>Neisseriales</taxon>
        <taxon>Neisseriaceae</taxon>
        <taxon>Neisseria</taxon>
    </lineage>
</organism>
<proteinExistence type="predicted"/>
<name>A0A9W5MYN1_NEISU</name>
<dbReference type="EMBL" id="ACEO02000010">
    <property type="protein sequence ID" value="EFC51547.1"/>
    <property type="molecule type" value="Genomic_DNA"/>
</dbReference>
<dbReference type="Proteomes" id="UP000004621">
    <property type="component" value="Unassembled WGS sequence"/>
</dbReference>
<evidence type="ECO:0000313" key="2">
    <source>
        <dbReference type="Proteomes" id="UP000004621"/>
    </source>
</evidence>
<protein>
    <submittedName>
        <fullName evidence="1">Uncharacterized protein</fullName>
    </submittedName>
</protein>
<dbReference type="AlphaFoldDB" id="A0A9W5MYN1"/>
<accession>A0A9W5MYN1</accession>
<gene>
    <name evidence="1" type="ORF">NEISUBOT_05041</name>
</gene>
<evidence type="ECO:0000313" key="1">
    <source>
        <dbReference type="EMBL" id="EFC51547.1"/>
    </source>
</evidence>
<sequence length="40" mass="5021">MKIIPIEMFIVFSVEKYRKLHYINTLRHQEEIAFFRRPLI</sequence>